<dbReference type="InterPro" id="IPR016024">
    <property type="entry name" value="ARM-type_fold"/>
</dbReference>
<proteinExistence type="inferred from homology"/>
<keyword evidence="8 13" id="KW-0653">Protein transport</keyword>
<protein>
    <recommendedName>
        <fullName evidence="13">Coatomer subunit gamma</fullName>
    </recommendedName>
</protein>
<dbReference type="InterPro" id="IPR037067">
    <property type="entry name" value="Coatomer_gsu_app_sf"/>
</dbReference>
<evidence type="ECO:0000259" key="14">
    <source>
        <dbReference type="Pfam" id="PF01602"/>
    </source>
</evidence>
<evidence type="ECO:0000256" key="5">
    <source>
        <dbReference type="ARBA" id="ARBA00022553"/>
    </source>
</evidence>
<dbReference type="PIRSF" id="PIRSF037093">
    <property type="entry name" value="Coatomer_gamma_subunit"/>
    <property type="match status" value="1"/>
</dbReference>
<dbReference type="Proteomes" id="UP000186594">
    <property type="component" value="Unassembled WGS sequence"/>
</dbReference>
<dbReference type="Pfam" id="PF08752">
    <property type="entry name" value="COP-gamma_platf"/>
    <property type="match status" value="1"/>
</dbReference>
<dbReference type="OrthoDB" id="1074925at2759"/>
<evidence type="ECO:0000259" key="15">
    <source>
        <dbReference type="Pfam" id="PF08752"/>
    </source>
</evidence>
<keyword evidence="18" id="KW-1185">Reference proteome</keyword>
<evidence type="ECO:0000256" key="4">
    <source>
        <dbReference type="ARBA" id="ARBA00022490"/>
    </source>
</evidence>
<keyword evidence="7 13" id="KW-0931">ER-Golgi transport</keyword>
<evidence type="ECO:0000256" key="3">
    <source>
        <dbReference type="ARBA" id="ARBA00022448"/>
    </source>
</evidence>
<dbReference type="InterPro" id="IPR013041">
    <property type="entry name" value="Clathrin_app_Ig-like_sf"/>
</dbReference>
<keyword evidence="5" id="KW-0597">Phosphoprotein</keyword>
<accession>A0A1U7LNL8</accession>
<dbReference type="FunFam" id="3.30.310.10:FF:000008">
    <property type="entry name" value="Coatomer subunit gamma"/>
    <property type="match status" value="1"/>
</dbReference>
<dbReference type="Gene3D" id="2.60.40.1480">
    <property type="entry name" value="Coatomer, gamma subunit, appendage domain"/>
    <property type="match status" value="1"/>
</dbReference>
<dbReference type="Pfam" id="PF16381">
    <property type="entry name" value="Coatomer_g_Cpla"/>
    <property type="match status" value="1"/>
</dbReference>
<dbReference type="STRING" id="1198029.A0A1U7LNL8"/>
<dbReference type="SUPFAM" id="SSF48371">
    <property type="entry name" value="ARM repeat"/>
    <property type="match status" value="1"/>
</dbReference>
<dbReference type="GO" id="GO:0006886">
    <property type="term" value="P:intracellular protein transport"/>
    <property type="evidence" value="ECO:0007669"/>
    <property type="project" value="InterPro"/>
</dbReference>
<dbReference type="InterPro" id="IPR012295">
    <property type="entry name" value="TBP_dom_sf"/>
</dbReference>
<dbReference type="GO" id="GO:0005198">
    <property type="term" value="F:structural molecule activity"/>
    <property type="evidence" value="ECO:0007669"/>
    <property type="project" value="InterPro"/>
</dbReference>
<dbReference type="Gene3D" id="1.25.10.10">
    <property type="entry name" value="Leucine-rich Repeat Variant"/>
    <property type="match status" value="2"/>
</dbReference>
<gene>
    <name evidence="17" type="ORF">NEOLI_003550</name>
</gene>
<feature type="domain" description="Clathrin/coatomer adaptor adaptin-like N-terminal" evidence="14">
    <location>
        <begin position="35"/>
        <end position="541"/>
    </location>
</feature>
<dbReference type="InterPro" id="IPR011989">
    <property type="entry name" value="ARM-like"/>
</dbReference>
<dbReference type="InterPro" id="IPR017106">
    <property type="entry name" value="Coatomer_gsu"/>
</dbReference>
<dbReference type="Gene3D" id="3.30.310.10">
    <property type="entry name" value="TATA-Binding Protein"/>
    <property type="match status" value="1"/>
</dbReference>
<dbReference type="InterPro" id="IPR009028">
    <property type="entry name" value="Coatomer/calthrin_app_sub_C"/>
</dbReference>
<evidence type="ECO:0000259" key="16">
    <source>
        <dbReference type="Pfam" id="PF16381"/>
    </source>
</evidence>
<dbReference type="GO" id="GO:0006891">
    <property type="term" value="P:intra-Golgi vesicle-mediated transport"/>
    <property type="evidence" value="ECO:0007669"/>
    <property type="project" value="TreeGrafter"/>
</dbReference>
<dbReference type="SUPFAM" id="SSF49348">
    <property type="entry name" value="Clathrin adaptor appendage domain"/>
    <property type="match status" value="1"/>
</dbReference>
<dbReference type="PANTHER" id="PTHR10261">
    <property type="entry name" value="COATOMER SUBUNIT GAMMA"/>
    <property type="match status" value="1"/>
</dbReference>
<evidence type="ECO:0000313" key="17">
    <source>
        <dbReference type="EMBL" id="OLL24229.1"/>
    </source>
</evidence>
<comment type="subunit">
    <text evidence="13">Oligomeric complex.</text>
</comment>
<dbReference type="GO" id="GO:0000139">
    <property type="term" value="C:Golgi membrane"/>
    <property type="evidence" value="ECO:0007669"/>
    <property type="project" value="UniProtKB-SubCell"/>
</dbReference>
<dbReference type="InterPro" id="IPR013040">
    <property type="entry name" value="Coatomer_gsu_app_Ig-like_dom"/>
</dbReference>
<reference evidence="17 18" key="1">
    <citation type="submission" date="2016-04" db="EMBL/GenBank/DDBJ databases">
        <title>Evolutionary innovation and constraint leading to complex multicellularity in the Ascomycota.</title>
        <authorList>
            <person name="Cisse O."/>
            <person name="Nguyen A."/>
            <person name="Hewitt D.A."/>
            <person name="Jedd G."/>
            <person name="Stajich J.E."/>
        </authorList>
    </citation>
    <scope>NUCLEOTIDE SEQUENCE [LARGE SCALE GENOMIC DNA]</scope>
    <source>
        <strain evidence="17 18">DAH-3</strain>
    </source>
</reference>
<dbReference type="GO" id="GO:0030126">
    <property type="term" value="C:COPI vesicle coat"/>
    <property type="evidence" value="ECO:0007669"/>
    <property type="project" value="EnsemblFungi"/>
</dbReference>
<keyword evidence="6" id="KW-0677">Repeat</keyword>
<feature type="domain" description="Coatomer gamma subunit appendage Ig-like subdomain" evidence="15">
    <location>
        <begin position="617"/>
        <end position="758"/>
    </location>
</feature>
<dbReference type="GO" id="GO:0006890">
    <property type="term" value="P:retrograde vesicle-mediated transport, Golgi to endoplasmic reticulum"/>
    <property type="evidence" value="ECO:0007669"/>
    <property type="project" value="EnsemblFungi"/>
</dbReference>
<comment type="function">
    <text evidence="12 13">The coatomer is a cytosolic protein complex that binds to dilysine motifs and reversibly associates with Golgi non-clathrin-coated vesicles, which further mediate biosynthetic protein transport from the ER, via the Golgi up to the trans Golgi network. Coatomer complex is required for budding from Golgi membranes, and is essential for the retrograde Golgi-to-ER transport of dilysine-tagged proteins.</text>
</comment>
<evidence type="ECO:0000256" key="2">
    <source>
        <dbReference type="ARBA" id="ARBA00010720"/>
    </source>
</evidence>
<name>A0A1U7LNL8_NEOID</name>
<dbReference type="FunFam" id="2.60.40.1480:FF:000001">
    <property type="entry name" value="Coatomer subunit gamma"/>
    <property type="match status" value="1"/>
</dbReference>
<dbReference type="GO" id="GO:0009306">
    <property type="term" value="P:protein secretion"/>
    <property type="evidence" value="ECO:0007669"/>
    <property type="project" value="TreeGrafter"/>
</dbReference>
<keyword evidence="10 13" id="KW-0472">Membrane</keyword>
<evidence type="ECO:0000256" key="13">
    <source>
        <dbReference type="PIRNR" id="PIRNR037093"/>
    </source>
</evidence>
<keyword evidence="4 13" id="KW-0963">Cytoplasm</keyword>
<evidence type="ECO:0000256" key="9">
    <source>
        <dbReference type="ARBA" id="ARBA00023034"/>
    </source>
</evidence>
<sequence>MSRSKRDEDAEISPFSAVDRLQVVQDSGLFHAAPVNARRCRVLLTKMIYLLDRGERFPTREATQLFFGITRLFQSKDPALRQMVYVVIGALAKMAEDTIMVTSSVMKDAAAASEPIYRPNAIRALARVVDPATVQTVERLLKTAIVDKTPSVCSAGLVASYHLFPFAKDVVRRWANETQESISGKTPAIFSFSVSARNSLENVSFCSQYHAIGLLYSMRCHDRIAVIKIIQGFEKSLRNPMAVVFLVRCAEKIARDDSNMRNTMVQLLIGFLKHKSDMVNLEAAKMLIGLPNTTQDELSPVISLLQLFLSSPRYIIRFTSLRLLSTLSQTQSALLSPLNTDLEALITDTNRSISTFAITTLLKTGTSSSVDRLMKTLATFMSDLSDEFRIIVISAIRSLAIKFPEKKDVMLGFFASCLREEGGEKVKECVVEGLMDLCSFVPGVKADALSHLCEFIEDCEFTTLAVRVLHLLGVEGPLTPHPSRYIRYIYNRVVLENSIVRAAAVSALGKFAKVDGLQTRVAILLERCLDDRDDEVRDRAVWEKSGLSFSDGIYSLPMLESQLVTYISSSNFDQEFNISSIPIISRAEALTESLKAKTRITSAISEPKKQQEEEKIKYSELLSSVPELKSFGPLLKSSLDAELTEREMEYVVGAVKHVFQDHLVIQYTVRNTIPDTVLENVSIVASPSEEFQELFIIPAPKITPEIAGTIYVAFSKTGFPMGNFSNSLKFTSKEVDPTTGELDQAGYDDEYEIEDVDVEAKDYFVPIYISGFKDLWESLQFEKSATFALGEMKSIHEANSTLIDMFSLQPIEGTDQPTNKNTHTLKLAGKVVSGEKVLVVIRLAWSSKTGVAVRVCGKSDGEIGCELVLKVVG</sequence>
<dbReference type="AlphaFoldDB" id="A0A1U7LNL8"/>
<dbReference type="FunFam" id="1.25.10.10:FF:000071">
    <property type="entry name" value="Coatomer subunit gamma"/>
    <property type="match status" value="1"/>
</dbReference>
<evidence type="ECO:0000256" key="10">
    <source>
        <dbReference type="ARBA" id="ARBA00023136"/>
    </source>
</evidence>
<dbReference type="GO" id="GO:0005793">
    <property type="term" value="C:endoplasmic reticulum-Golgi intermediate compartment"/>
    <property type="evidence" value="ECO:0007669"/>
    <property type="project" value="TreeGrafter"/>
</dbReference>
<evidence type="ECO:0000256" key="1">
    <source>
        <dbReference type="ARBA" id="ARBA00004255"/>
    </source>
</evidence>
<dbReference type="OMA" id="DFIEDCE"/>
<organism evidence="17 18">
    <name type="scientific">Neolecta irregularis (strain DAH-3)</name>
    <dbReference type="NCBI Taxonomy" id="1198029"/>
    <lineage>
        <taxon>Eukaryota</taxon>
        <taxon>Fungi</taxon>
        <taxon>Dikarya</taxon>
        <taxon>Ascomycota</taxon>
        <taxon>Taphrinomycotina</taxon>
        <taxon>Neolectales</taxon>
        <taxon>Neolectaceae</taxon>
        <taxon>Neolecta</taxon>
    </lineage>
</organism>
<keyword evidence="11 13" id="KW-0968">Cytoplasmic vesicle</keyword>
<dbReference type="GO" id="GO:0006888">
    <property type="term" value="P:endoplasmic reticulum to Golgi vesicle-mediated transport"/>
    <property type="evidence" value="ECO:0007669"/>
    <property type="project" value="EnsemblFungi"/>
</dbReference>
<dbReference type="SUPFAM" id="SSF55711">
    <property type="entry name" value="Subdomain of clathrin and coatomer appendage domain"/>
    <property type="match status" value="1"/>
</dbReference>
<keyword evidence="9 13" id="KW-0333">Golgi apparatus</keyword>
<comment type="similarity">
    <text evidence="2 13">Belongs to the COPG family.</text>
</comment>
<comment type="caution">
    <text evidence="17">The sequence shown here is derived from an EMBL/GenBank/DDBJ whole genome shotgun (WGS) entry which is preliminary data.</text>
</comment>
<dbReference type="InterPro" id="IPR032154">
    <property type="entry name" value="Coatomer_g_Cpla"/>
</dbReference>
<evidence type="ECO:0000313" key="18">
    <source>
        <dbReference type="Proteomes" id="UP000186594"/>
    </source>
</evidence>
<comment type="subcellular location">
    <subcellularLocation>
        <location evidence="13">Cytoplasm</location>
    </subcellularLocation>
    <subcellularLocation>
        <location evidence="1 13">Golgi apparatus membrane</location>
        <topology evidence="1 13">Peripheral membrane protein</topology>
        <orientation evidence="1 13">Cytoplasmic side</orientation>
    </subcellularLocation>
    <subcellularLocation>
        <location evidence="13">Cytoplasmic vesicle</location>
        <location evidence="13">COPI-coated vesicle membrane</location>
        <topology evidence="13">Peripheral membrane protein</topology>
        <orientation evidence="13">Cytoplasmic side</orientation>
    </subcellularLocation>
</comment>
<dbReference type="GO" id="GO:0005783">
    <property type="term" value="C:endoplasmic reticulum"/>
    <property type="evidence" value="ECO:0007669"/>
    <property type="project" value="TreeGrafter"/>
</dbReference>
<dbReference type="Pfam" id="PF01602">
    <property type="entry name" value="Adaptin_N"/>
    <property type="match status" value="1"/>
</dbReference>
<evidence type="ECO:0000256" key="11">
    <source>
        <dbReference type="ARBA" id="ARBA00023329"/>
    </source>
</evidence>
<keyword evidence="3 13" id="KW-0813">Transport</keyword>
<dbReference type="InterPro" id="IPR002553">
    <property type="entry name" value="Clathrin/coatomer_adapt-like_N"/>
</dbReference>
<dbReference type="PANTHER" id="PTHR10261:SF0">
    <property type="entry name" value="COATOMER SUBUNIT GAMMA-2"/>
    <property type="match status" value="1"/>
</dbReference>
<feature type="domain" description="Coatomer subunit gamma C-terminal" evidence="16">
    <location>
        <begin position="762"/>
        <end position="872"/>
    </location>
</feature>
<evidence type="ECO:0000256" key="6">
    <source>
        <dbReference type="ARBA" id="ARBA00022737"/>
    </source>
</evidence>
<dbReference type="EMBL" id="LXFE01000927">
    <property type="protein sequence ID" value="OLL24229.1"/>
    <property type="molecule type" value="Genomic_DNA"/>
</dbReference>
<evidence type="ECO:0000256" key="8">
    <source>
        <dbReference type="ARBA" id="ARBA00022927"/>
    </source>
</evidence>
<evidence type="ECO:0000256" key="12">
    <source>
        <dbReference type="ARBA" id="ARBA00025536"/>
    </source>
</evidence>
<evidence type="ECO:0000256" key="7">
    <source>
        <dbReference type="ARBA" id="ARBA00022892"/>
    </source>
</evidence>